<proteinExistence type="predicted"/>
<evidence type="ECO:0000256" key="1">
    <source>
        <dbReference type="SAM" id="MobiDB-lite"/>
    </source>
</evidence>
<feature type="compositionally biased region" description="Polar residues" evidence="1">
    <location>
        <begin position="168"/>
        <end position="181"/>
    </location>
</feature>
<feature type="region of interest" description="Disordered" evidence="1">
    <location>
        <begin position="156"/>
        <end position="188"/>
    </location>
</feature>
<evidence type="ECO:0000313" key="4">
    <source>
        <dbReference type="EMBL" id="OJJ65043.1"/>
    </source>
</evidence>
<dbReference type="EMBL" id="KV878582">
    <property type="protein sequence ID" value="OJJ65043.1"/>
    <property type="molecule type" value="Genomic_DNA"/>
</dbReference>
<gene>
    <name evidence="4" type="ORF">ASPSYDRAFT_140752</name>
</gene>
<protein>
    <submittedName>
        <fullName evidence="4">Uncharacterized protein</fullName>
    </submittedName>
</protein>
<keyword evidence="2" id="KW-1133">Transmembrane helix</keyword>
<accession>A0A1L9U0I7</accession>
<keyword evidence="2" id="KW-0472">Membrane</keyword>
<dbReference type="STRING" id="1036612.A0A1L9U0I7"/>
<evidence type="ECO:0000256" key="2">
    <source>
        <dbReference type="SAM" id="Phobius"/>
    </source>
</evidence>
<keyword evidence="3" id="KW-0732">Signal</keyword>
<reference evidence="5" key="1">
    <citation type="journal article" date="2017" name="Genome Biol.">
        <title>Comparative genomics reveals high biological diversity and specific adaptations in the industrially and medically important fungal genus Aspergillus.</title>
        <authorList>
            <person name="de Vries R.P."/>
            <person name="Riley R."/>
            <person name="Wiebenga A."/>
            <person name="Aguilar-Osorio G."/>
            <person name="Amillis S."/>
            <person name="Uchima C.A."/>
            <person name="Anderluh G."/>
            <person name="Asadollahi M."/>
            <person name="Askin M."/>
            <person name="Barry K."/>
            <person name="Battaglia E."/>
            <person name="Bayram O."/>
            <person name="Benocci T."/>
            <person name="Braus-Stromeyer S.A."/>
            <person name="Caldana C."/>
            <person name="Canovas D."/>
            <person name="Cerqueira G.C."/>
            <person name="Chen F."/>
            <person name="Chen W."/>
            <person name="Choi C."/>
            <person name="Clum A."/>
            <person name="Dos Santos R.A."/>
            <person name="Damasio A.R."/>
            <person name="Diallinas G."/>
            <person name="Emri T."/>
            <person name="Fekete E."/>
            <person name="Flipphi M."/>
            <person name="Freyberg S."/>
            <person name="Gallo A."/>
            <person name="Gournas C."/>
            <person name="Habgood R."/>
            <person name="Hainaut M."/>
            <person name="Harispe M.L."/>
            <person name="Henrissat B."/>
            <person name="Hilden K.S."/>
            <person name="Hope R."/>
            <person name="Hossain A."/>
            <person name="Karabika E."/>
            <person name="Karaffa L."/>
            <person name="Karanyi Z."/>
            <person name="Krasevec N."/>
            <person name="Kuo A."/>
            <person name="Kusch H."/>
            <person name="LaButti K."/>
            <person name="Lagendijk E.L."/>
            <person name="Lapidus A."/>
            <person name="Levasseur A."/>
            <person name="Lindquist E."/>
            <person name="Lipzen A."/>
            <person name="Logrieco A.F."/>
            <person name="MacCabe A."/>
            <person name="Maekelae M.R."/>
            <person name="Malavazi I."/>
            <person name="Melin P."/>
            <person name="Meyer V."/>
            <person name="Mielnichuk N."/>
            <person name="Miskei M."/>
            <person name="Molnar A.P."/>
            <person name="Mule G."/>
            <person name="Ngan C.Y."/>
            <person name="Orejas M."/>
            <person name="Orosz E."/>
            <person name="Ouedraogo J.P."/>
            <person name="Overkamp K.M."/>
            <person name="Park H.-S."/>
            <person name="Perrone G."/>
            <person name="Piumi F."/>
            <person name="Punt P.J."/>
            <person name="Ram A.F."/>
            <person name="Ramon A."/>
            <person name="Rauscher S."/>
            <person name="Record E."/>
            <person name="Riano-Pachon D.M."/>
            <person name="Robert V."/>
            <person name="Roehrig J."/>
            <person name="Ruller R."/>
            <person name="Salamov A."/>
            <person name="Salih N.S."/>
            <person name="Samson R.A."/>
            <person name="Sandor E."/>
            <person name="Sanguinetti M."/>
            <person name="Schuetze T."/>
            <person name="Sepcic K."/>
            <person name="Shelest E."/>
            <person name="Sherlock G."/>
            <person name="Sophianopoulou V."/>
            <person name="Squina F.M."/>
            <person name="Sun H."/>
            <person name="Susca A."/>
            <person name="Todd R.B."/>
            <person name="Tsang A."/>
            <person name="Unkles S.E."/>
            <person name="van de Wiele N."/>
            <person name="van Rossen-Uffink D."/>
            <person name="Oliveira J.V."/>
            <person name="Vesth T.C."/>
            <person name="Visser J."/>
            <person name="Yu J.-H."/>
            <person name="Zhou M."/>
            <person name="Andersen M.R."/>
            <person name="Archer D.B."/>
            <person name="Baker S.E."/>
            <person name="Benoit I."/>
            <person name="Brakhage A.A."/>
            <person name="Braus G.H."/>
            <person name="Fischer R."/>
            <person name="Frisvad J.C."/>
            <person name="Goldman G.H."/>
            <person name="Houbraken J."/>
            <person name="Oakley B."/>
            <person name="Pocsi I."/>
            <person name="Scazzocchio C."/>
            <person name="Seiboth B."/>
            <person name="vanKuyk P.A."/>
            <person name="Wortman J."/>
            <person name="Dyer P.S."/>
            <person name="Grigoriev I.V."/>
        </authorList>
    </citation>
    <scope>NUCLEOTIDE SEQUENCE [LARGE SCALE GENOMIC DNA]</scope>
    <source>
        <strain evidence="5">CBS 593.65</strain>
    </source>
</reference>
<name>A0A1L9U0I7_9EURO</name>
<dbReference type="RefSeq" id="XP_040708849.1">
    <property type="nucleotide sequence ID" value="XM_040841076.1"/>
</dbReference>
<keyword evidence="2" id="KW-0812">Transmembrane</keyword>
<dbReference type="GeneID" id="63757149"/>
<feature type="compositionally biased region" description="Basic residues" evidence="1">
    <location>
        <begin position="263"/>
        <end position="275"/>
    </location>
</feature>
<feature type="region of interest" description="Disordered" evidence="1">
    <location>
        <begin position="372"/>
        <end position="418"/>
    </location>
</feature>
<feature type="signal peptide" evidence="3">
    <location>
        <begin position="1"/>
        <end position="19"/>
    </location>
</feature>
<dbReference type="OrthoDB" id="3436553at2759"/>
<sequence>MKPSTLIFCLAPTIAIVAAEPLPHAVARSPSLPDGSPSRPLPDLRTHPEDEPQLPSEAQQMLHLQVADTQAKPDMVSLPLLRRTALSLRTPRSSTELTKRSEGTLGQTPWIGMAIGLTCTTMAAVMLAGPKPRESQIPVDISILQNRHEWGTLGDLHKQTERPDPNLPVSQSSMSRGQNKQLEGDGRTRDCVDSLNGILDLQVWLLVFEHERLQSECGKLTKTEYPVGARGWLSHSLGLDDKIAEDSLSAPWAWVYTAHHATRGKSRKKKGKRSSKMSEPTPTSRGDHIPPEILSSEVPIGRELGILFGFLIASLVIMSVYAVVWRAIERREEERDRLRREKLVARGVHHGRGGIHEKMLDQEVFMGRAELPVHGSRSQSRTRREEGDEDVTRARTGEGTMNGGSGARTRATIPMSMS</sequence>
<feature type="chain" id="PRO_5013313239" evidence="3">
    <location>
        <begin position="20"/>
        <end position="418"/>
    </location>
</feature>
<evidence type="ECO:0000313" key="5">
    <source>
        <dbReference type="Proteomes" id="UP000184356"/>
    </source>
</evidence>
<feature type="transmembrane region" description="Helical" evidence="2">
    <location>
        <begin position="304"/>
        <end position="328"/>
    </location>
</feature>
<dbReference type="AlphaFoldDB" id="A0A1L9U0I7"/>
<feature type="region of interest" description="Disordered" evidence="1">
    <location>
        <begin position="263"/>
        <end position="292"/>
    </location>
</feature>
<evidence type="ECO:0000256" key="3">
    <source>
        <dbReference type="SAM" id="SignalP"/>
    </source>
</evidence>
<feature type="compositionally biased region" description="Basic and acidic residues" evidence="1">
    <location>
        <begin position="382"/>
        <end position="396"/>
    </location>
</feature>
<dbReference type="Proteomes" id="UP000184356">
    <property type="component" value="Unassembled WGS sequence"/>
</dbReference>
<keyword evidence="5" id="KW-1185">Reference proteome</keyword>
<feature type="region of interest" description="Disordered" evidence="1">
    <location>
        <begin position="27"/>
        <end position="54"/>
    </location>
</feature>
<organism evidence="4 5">
    <name type="scientific">Aspergillus sydowii CBS 593.65</name>
    <dbReference type="NCBI Taxonomy" id="1036612"/>
    <lineage>
        <taxon>Eukaryota</taxon>
        <taxon>Fungi</taxon>
        <taxon>Dikarya</taxon>
        <taxon>Ascomycota</taxon>
        <taxon>Pezizomycotina</taxon>
        <taxon>Eurotiomycetes</taxon>
        <taxon>Eurotiomycetidae</taxon>
        <taxon>Eurotiales</taxon>
        <taxon>Aspergillaceae</taxon>
        <taxon>Aspergillus</taxon>
        <taxon>Aspergillus subgen. Nidulantes</taxon>
    </lineage>
</organism>
<dbReference type="VEuPathDB" id="FungiDB:ASPSYDRAFT_140752"/>